<dbReference type="RefSeq" id="WP_006054782.1">
    <property type="nucleotide sequence ID" value="NZ_RZHH01000002.1"/>
</dbReference>
<dbReference type="InterPro" id="IPR006311">
    <property type="entry name" value="TAT_signal"/>
</dbReference>
<protein>
    <submittedName>
        <fullName evidence="2">Uncharacterized protein</fullName>
    </submittedName>
</protein>
<organism evidence="2 3">
    <name type="scientific">Halogeometricum borinquense</name>
    <dbReference type="NCBI Taxonomy" id="60847"/>
    <lineage>
        <taxon>Archaea</taxon>
        <taxon>Methanobacteriati</taxon>
        <taxon>Methanobacteriota</taxon>
        <taxon>Stenosarchaea group</taxon>
        <taxon>Halobacteria</taxon>
        <taxon>Halobacteriales</taxon>
        <taxon>Haloferacaceae</taxon>
        <taxon>Halogeometricum</taxon>
    </lineage>
</organism>
<sequence length="260" mass="27518">MPDNEVTQTRRGVLKSTAGLGVLTLGLGSGAGVAAADPNKFEQGTVRFVEIKEEYEAPSDAPTISRTGTAGYALDQSRGVLTLTNAPVELFREHDTVVAAGGDYYPVDKSVQITNSERGLPVNTNYRQLGAQYAVVDQVQAGRSVHVQAEGSGVRVSADSIDLEVSVGQEVADSGRPESVADSTDESATPLERRVQTRNHGEVTVFGHDDYLVLPLASGDNYAQARVESILALADEHASKIEEADLVAVPKDVDIIKGGE</sequence>
<dbReference type="EMBL" id="RZHH01000002">
    <property type="protein sequence ID" value="RYJ14312.1"/>
    <property type="molecule type" value="Genomic_DNA"/>
</dbReference>
<gene>
    <name evidence="2" type="ORF">ELS19_10330</name>
</gene>
<accession>A0A482TC57</accession>
<feature type="region of interest" description="Disordered" evidence="1">
    <location>
        <begin position="169"/>
        <end position="190"/>
    </location>
</feature>
<dbReference type="GeneID" id="9988636"/>
<dbReference type="PROSITE" id="PS51318">
    <property type="entry name" value="TAT"/>
    <property type="match status" value="1"/>
</dbReference>
<name>A0A482TC57_9EURY</name>
<dbReference type="OMA" id="MTVFGHE"/>
<evidence type="ECO:0000313" key="3">
    <source>
        <dbReference type="Proteomes" id="UP000294028"/>
    </source>
</evidence>
<reference evidence="2 3" key="1">
    <citation type="submission" date="2018-12" db="EMBL/GenBank/DDBJ databases">
        <title>Genome analysis provides insights into bioremediation potentialities of Halogeometricum borinquense strain N11.</title>
        <authorList>
            <person name="Najjari A."/>
            <person name="Youssef N."/>
            <person name="Fhoula I."/>
            <person name="Ben Dhia O."/>
            <person name="Mahjoubi M."/>
            <person name="Ouzari H.I."/>
            <person name="Cherif A."/>
        </authorList>
    </citation>
    <scope>NUCLEOTIDE SEQUENCE [LARGE SCALE GENOMIC DNA]</scope>
    <source>
        <strain evidence="2 3">N11</strain>
    </source>
</reference>
<dbReference type="Proteomes" id="UP000294028">
    <property type="component" value="Unassembled WGS sequence"/>
</dbReference>
<proteinExistence type="predicted"/>
<evidence type="ECO:0000256" key="1">
    <source>
        <dbReference type="SAM" id="MobiDB-lite"/>
    </source>
</evidence>
<comment type="caution">
    <text evidence="2">The sequence shown here is derived from an EMBL/GenBank/DDBJ whole genome shotgun (WGS) entry which is preliminary data.</text>
</comment>
<dbReference type="AlphaFoldDB" id="A0A482TC57"/>
<evidence type="ECO:0000313" key="2">
    <source>
        <dbReference type="EMBL" id="RYJ14312.1"/>
    </source>
</evidence>